<feature type="compositionally biased region" description="Basic residues" evidence="1">
    <location>
        <begin position="276"/>
        <end position="287"/>
    </location>
</feature>
<dbReference type="Proteomes" id="UP001165092">
    <property type="component" value="Unassembled WGS sequence"/>
</dbReference>
<accession>A0A9W6UKB9</accession>
<name>A0A9W6UKB9_9ACTN</name>
<reference evidence="3" key="1">
    <citation type="submission" date="2023-02" db="EMBL/GenBank/DDBJ databases">
        <title>Nocardiopsis ansamitocini NBRC 112285.</title>
        <authorList>
            <person name="Ichikawa N."/>
            <person name="Sato H."/>
            <person name="Tonouchi N."/>
        </authorList>
    </citation>
    <scope>NUCLEOTIDE SEQUENCE</scope>
    <source>
        <strain evidence="3">NBRC 112285</strain>
    </source>
</reference>
<dbReference type="AlphaFoldDB" id="A0A9W6UKB9"/>
<evidence type="ECO:0000256" key="2">
    <source>
        <dbReference type="SAM" id="SignalP"/>
    </source>
</evidence>
<organism evidence="3 4">
    <name type="scientific">Nocardiopsis ansamitocini</name>
    <dbReference type="NCBI Taxonomy" id="1670832"/>
    <lineage>
        <taxon>Bacteria</taxon>
        <taxon>Bacillati</taxon>
        <taxon>Actinomycetota</taxon>
        <taxon>Actinomycetes</taxon>
        <taxon>Streptosporangiales</taxon>
        <taxon>Nocardiopsidaceae</taxon>
        <taxon>Nocardiopsis</taxon>
    </lineage>
</organism>
<evidence type="ECO:0000313" key="3">
    <source>
        <dbReference type="EMBL" id="GLU49577.1"/>
    </source>
</evidence>
<gene>
    <name evidence="3" type="ORF">Nans01_39280</name>
</gene>
<dbReference type="RefSeq" id="WP_285761128.1">
    <property type="nucleotide sequence ID" value="NZ_BSQG01000008.1"/>
</dbReference>
<protein>
    <recommendedName>
        <fullName evidence="5">TPM domain-containing protein</fullName>
    </recommendedName>
</protein>
<feature type="region of interest" description="Disordered" evidence="1">
    <location>
        <begin position="249"/>
        <end position="287"/>
    </location>
</feature>
<evidence type="ECO:0008006" key="5">
    <source>
        <dbReference type="Google" id="ProtNLM"/>
    </source>
</evidence>
<comment type="caution">
    <text evidence="3">The sequence shown here is derived from an EMBL/GenBank/DDBJ whole genome shotgun (WGS) entry which is preliminary data.</text>
</comment>
<dbReference type="EMBL" id="BSQG01000008">
    <property type="protein sequence ID" value="GLU49577.1"/>
    <property type="molecule type" value="Genomic_DNA"/>
</dbReference>
<feature type="chain" id="PRO_5040831078" description="TPM domain-containing protein" evidence="2">
    <location>
        <begin position="24"/>
        <end position="287"/>
    </location>
</feature>
<sequence length="287" mass="30688">MSPPPGSLRAAVTAALAAIAAFAALPVLPVAAQETQAVQTYPAYLAEQLAEDPVYVSDHFAGVLDLSDSRSRITAQVERLEFPMYVIVAPRLTSYGEMLDDGFLAAVHDRLGEDGVYLLLDHSGATNYALAYGVQVPLREATMEATMVPSFDYATPAPDVVERIVDNLAAGPAEAKARYERRQELYRSGADDTGDGYERDGFLAELAAELDPESSAGIRNQGLLIGAVISGLATIAGGALLHRRYRLGSAPTAPRQVRTPPSRPVTSAPSGPGNRSQRRRRAKRGRK</sequence>
<evidence type="ECO:0000313" key="4">
    <source>
        <dbReference type="Proteomes" id="UP001165092"/>
    </source>
</evidence>
<keyword evidence="2" id="KW-0732">Signal</keyword>
<proteinExistence type="predicted"/>
<feature type="signal peptide" evidence="2">
    <location>
        <begin position="1"/>
        <end position="23"/>
    </location>
</feature>
<evidence type="ECO:0000256" key="1">
    <source>
        <dbReference type="SAM" id="MobiDB-lite"/>
    </source>
</evidence>
<keyword evidence="4" id="KW-1185">Reference proteome</keyword>